<dbReference type="InterPro" id="IPR039910">
    <property type="entry name" value="D15-like"/>
</dbReference>
<evidence type="ECO:0000256" key="2">
    <source>
        <dbReference type="ARBA" id="ARBA00022692"/>
    </source>
</evidence>
<keyword evidence="2" id="KW-0812">Transmembrane</keyword>
<evidence type="ECO:0000256" key="3">
    <source>
        <dbReference type="ARBA" id="ARBA00022729"/>
    </source>
</evidence>
<dbReference type="AlphaFoldDB" id="A0A926JW62"/>
<organism evidence="7 8">
    <name type="scientific">Sinomicrobium weinanense</name>
    <dbReference type="NCBI Taxonomy" id="2842200"/>
    <lineage>
        <taxon>Bacteria</taxon>
        <taxon>Pseudomonadati</taxon>
        <taxon>Bacteroidota</taxon>
        <taxon>Flavobacteriia</taxon>
        <taxon>Flavobacteriales</taxon>
        <taxon>Flavobacteriaceae</taxon>
        <taxon>Sinomicrobium</taxon>
    </lineage>
</organism>
<dbReference type="PANTHER" id="PTHR12815:SF47">
    <property type="entry name" value="TRANSLOCATION AND ASSEMBLY MODULE SUBUNIT TAMA"/>
    <property type="match status" value="1"/>
</dbReference>
<proteinExistence type="predicted"/>
<dbReference type="GO" id="GO:0019867">
    <property type="term" value="C:outer membrane"/>
    <property type="evidence" value="ECO:0007669"/>
    <property type="project" value="InterPro"/>
</dbReference>
<evidence type="ECO:0000313" key="8">
    <source>
        <dbReference type="Proteomes" id="UP000653730"/>
    </source>
</evidence>
<evidence type="ECO:0000256" key="4">
    <source>
        <dbReference type="ARBA" id="ARBA00023136"/>
    </source>
</evidence>
<protein>
    <submittedName>
        <fullName evidence="7">BamA/TamA family outer membrane protein</fullName>
    </submittedName>
</protein>
<dbReference type="RefSeq" id="WP_187967551.1">
    <property type="nucleotide sequence ID" value="NZ_JACVDC010000116.1"/>
</dbReference>
<dbReference type="Pfam" id="PF01103">
    <property type="entry name" value="Omp85"/>
    <property type="match status" value="1"/>
</dbReference>
<reference evidence="7 8" key="1">
    <citation type="submission" date="2020-09" db="EMBL/GenBank/DDBJ databases">
        <title>Sinomicrobium weinanense sp. nov., a halophilic bacteria isolated from saline-alkali soil.</title>
        <authorList>
            <person name="Wu P."/>
            <person name="Ren H."/>
            <person name="Mei Y."/>
            <person name="Liang Y."/>
            <person name="Chen Z."/>
        </authorList>
    </citation>
    <scope>NUCLEOTIDE SEQUENCE [LARGE SCALE GENOMIC DNA]</scope>
    <source>
        <strain evidence="7 8">FJxs</strain>
    </source>
</reference>
<keyword evidence="5" id="KW-0998">Cell outer membrane</keyword>
<evidence type="ECO:0000259" key="6">
    <source>
        <dbReference type="Pfam" id="PF01103"/>
    </source>
</evidence>
<comment type="caution">
    <text evidence="7">The sequence shown here is derived from an EMBL/GenBank/DDBJ whole genome shotgun (WGS) entry which is preliminary data.</text>
</comment>
<gene>
    <name evidence="7" type="ORF">IBL28_20880</name>
</gene>
<comment type="subcellular location">
    <subcellularLocation>
        <location evidence="1">Membrane</location>
    </subcellularLocation>
</comment>
<evidence type="ECO:0000256" key="5">
    <source>
        <dbReference type="ARBA" id="ARBA00023237"/>
    </source>
</evidence>
<dbReference type="PROSITE" id="PS51257">
    <property type="entry name" value="PROKAR_LIPOPROTEIN"/>
    <property type="match status" value="1"/>
</dbReference>
<dbReference type="Proteomes" id="UP000653730">
    <property type="component" value="Unassembled WGS sequence"/>
</dbReference>
<keyword evidence="4" id="KW-0472">Membrane</keyword>
<sequence length="771" mass="87175">MSIRALNIRKQTGGFLRKSFFAGVCALLLSACSVKKYMPEEELLYTGADIEVQVPDSLKEGIKDLGSIKTELEGVLKPKPNSKSLGVHWGLLAHYKVQREKPGFINKFLNKKIGEKPVYASDVKTSRTEDIIRNRLENRGFFYSNVTSELQKYKDKREAQAFYTVRLAQPYLMENYVVDPDTVPVVKDIEQNLGGTRIRSGSRFDLGMLKAERERLDKVVKGKGYYNFSPGFLIFEADTNQYKNKKFDLFLRLKKDVPPKATVPYRIEQVTIYPNYVAQDTINRDTVKLDNKDFIQGEDFFKPKRLDPFVLIKKGQQYNPDVSRNTSRRLTSIGTYKFVNIRYDEIDSLATDSTGALAASIYLSPMNKRSLRAELQGVAKSNNFVGPNLALTVTNRNLFNGGEILNITATAGYEMQIAGGDQAGLNSLQLGLKTDLIFPRMLFPIRIQDDWFKYAIPKTKISLGVDYLKRSKLYSLTSVSSTFGYIWDANRYVTHEFNPVSLNYVNLGNTTPEFEKILADNPFLQSSFNQQFIAGLTYSFTYNGMVDVYNRHQFFFNSTFDIAGNLIDLFSGGNERPRTFLGLEYSQYAKADVDIRYHFRLNGEQKIATRFFAGLGVPYGNSDIMPYSKLFFSGGPYSVRAFRIRSLGPGTFNPEDSGAGSFFDQTGNLRLEFNVEYRFPIISYLKGALFADAGNVWNTTENDALPGGKFSGSFIKELGVGAGAGMRLDIQGFVIRLDLAAPLSKPWLPEGKRWKFDYENPVVNFAIGYPF</sequence>
<name>A0A926JW62_9FLAO</name>
<dbReference type="PANTHER" id="PTHR12815">
    <property type="entry name" value="SORTING AND ASSEMBLY MACHINERY SAMM50 PROTEIN FAMILY MEMBER"/>
    <property type="match status" value="1"/>
</dbReference>
<feature type="domain" description="Bacterial surface antigen (D15)" evidence="6">
    <location>
        <begin position="477"/>
        <end position="756"/>
    </location>
</feature>
<accession>A0A926JW62</accession>
<evidence type="ECO:0000256" key="1">
    <source>
        <dbReference type="ARBA" id="ARBA00004370"/>
    </source>
</evidence>
<dbReference type="Gene3D" id="2.40.160.50">
    <property type="entry name" value="membrane protein fhac: a member of the omp85/tpsb transporter family"/>
    <property type="match status" value="1"/>
</dbReference>
<dbReference type="InterPro" id="IPR000184">
    <property type="entry name" value="Bac_surfAg_D15"/>
</dbReference>
<keyword evidence="3" id="KW-0732">Signal</keyword>
<keyword evidence="8" id="KW-1185">Reference proteome</keyword>
<evidence type="ECO:0000313" key="7">
    <source>
        <dbReference type="EMBL" id="MBC9798434.1"/>
    </source>
</evidence>
<dbReference type="EMBL" id="JACVDC010000116">
    <property type="protein sequence ID" value="MBC9798434.1"/>
    <property type="molecule type" value="Genomic_DNA"/>
</dbReference>